<accession>T0FU74</accession>
<gene>
    <name evidence="1" type="ORF">LEP1GSC059_4013</name>
</gene>
<reference evidence="1 2" key="1">
    <citation type="submission" date="2013-05" db="EMBL/GenBank/DDBJ databases">
        <authorList>
            <person name="Harkins D.M."/>
            <person name="Durkin A.S."/>
            <person name="Brinkac L.M."/>
            <person name="Haft D.H."/>
            <person name="Selengut J.D."/>
            <person name="Sanka R."/>
            <person name="DePew J."/>
            <person name="Purushe J."/>
            <person name="Hartskeerl R.A."/>
            <person name="Ahmed A."/>
            <person name="van der Linden H."/>
            <person name="Goris M.G.A."/>
            <person name="Vinetz J.M."/>
            <person name="Sutton G.G."/>
            <person name="Nierman W.C."/>
            <person name="Fouts D.E."/>
        </authorList>
    </citation>
    <scope>NUCLEOTIDE SEQUENCE [LARGE SCALE GENOMIC DNA]</scope>
    <source>
        <strain evidence="1 2">CZ214</strain>
    </source>
</reference>
<organism evidence="1 2">
    <name type="scientific">Leptospira noguchii serovar Panama str. CZ214</name>
    <dbReference type="NCBI Taxonomy" id="1001595"/>
    <lineage>
        <taxon>Bacteria</taxon>
        <taxon>Pseudomonadati</taxon>
        <taxon>Spirochaetota</taxon>
        <taxon>Spirochaetia</taxon>
        <taxon>Leptospirales</taxon>
        <taxon>Leptospiraceae</taxon>
        <taxon>Leptospira</taxon>
    </lineage>
</organism>
<protein>
    <submittedName>
        <fullName evidence="1">Uncharacterized protein</fullName>
    </submittedName>
</protein>
<dbReference type="AlphaFoldDB" id="T0FU74"/>
<name>T0FU74_9LEPT</name>
<dbReference type="EMBL" id="AKWY02000001">
    <property type="protein sequence ID" value="EQA73804.1"/>
    <property type="molecule type" value="Genomic_DNA"/>
</dbReference>
<proteinExistence type="predicted"/>
<dbReference type="Proteomes" id="UP000015442">
    <property type="component" value="Unassembled WGS sequence"/>
</dbReference>
<evidence type="ECO:0000313" key="2">
    <source>
        <dbReference type="Proteomes" id="UP000015442"/>
    </source>
</evidence>
<comment type="caution">
    <text evidence="1">The sequence shown here is derived from an EMBL/GenBank/DDBJ whole genome shotgun (WGS) entry which is preliminary data.</text>
</comment>
<sequence length="37" mass="4044">MDGLVFCGVISTAIALVEEDKTATEGIFFIKGFLLFF</sequence>
<evidence type="ECO:0000313" key="1">
    <source>
        <dbReference type="EMBL" id="EQA73804.1"/>
    </source>
</evidence>